<dbReference type="InterPro" id="IPR003723">
    <property type="entry name" value="Precorrin-6x_reduct"/>
</dbReference>
<proteinExistence type="predicted"/>
<dbReference type="RefSeq" id="WP_170130538.1">
    <property type="nucleotide sequence ID" value="NZ_FMVW01000005.1"/>
</dbReference>
<name>A0A1G5NQB4_AFIMA</name>
<evidence type="ECO:0000256" key="3">
    <source>
        <dbReference type="ARBA" id="ARBA00023002"/>
    </source>
</evidence>
<accession>A0A1G5NQB4</accession>
<evidence type="ECO:0000256" key="1">
    <source>
        <dbReference type="ARBA" id="ARBA00004953"/>
    </source>
</evidence>
<protein>
    <submittedName>
        <fullName evidence="4">Precorrin-6A/cobalt-precorrin-6A reductase</fullName>
    </submittedName>
</protein>
<dbReference type="GO" id="GO:0016994">
    <property type="term" value="F:precorrin-6A reductase activity"/>
    <property type="evidence" value="ECO:0007669"/>
    <property type="project" value="InterPro"/>
</dbReference>
<dbReference type="GO" id="GO:0009236">
    <property type="term" value="P:cobalamin biosynthetic process"/>
    <property type="evidence" value="ECO:0007669"/>
    <property type="project" value="UniProtKB-UniPathway"/>
</dbReference>
<dbReference type="UniPathway" id="UPA00148"/>
<keyword evidence="3" id="KW-0560">Oxidoreductase</keyword>
<dbReference type="PANTHER" id="PTHR36925:SF1">
    <property type="entry name" value="COBALT-PRECORRIN-6A REDUCTASE"/>
    <property type="match status" value="1"/>
</dbReference>
<gene>
    <name evidence="4" type="ORF">SAMN03080610_02351</name>
</gene>
<dbReference type="AlphaFoldDB" id="A0A1G5NQB4"/>
<dbReference type="EMBL" id="FMVW01000005">
    <property type="protein sequence ID" value="SCZ38870.1"/>
    <property type="molecule type" value="Genomic_DNA"/>
</dbReference>
<dbReference type="STRING" id="1120955.SAMN03080610_02351"/>
<dbReference type="Proteomes" id="UP000199347">
    <property type="component" value="Unassembled WGS sequence"/>
</dbReference>
<dbReference type="Pfam" id="PF02571">
    <property type="entry name" value="CbiJ"/>
    <property type="match status" value="1"/>
</dbReference>
<dbReference type="PROSITE" id="PS51014">
    <property type="entry name" value="COBK_CBIJ"/>
    <property type="match status" value="1"/>
</dbReference>
<reference evidence="4 5" key="1">
    <citation type="submission" date="2016-10" db="EMBL/GenBank/DDBJ databases">
        <authorList>
            <person name="de Groot N.N."/>
        </authorList>
    </citation>
    <scope>NUCLEOTIDE SEQUENCE [LARGE SCALE GENOMIC DNA]</scope>
    <source>
        <strain evidence="4 5">DSM 2698</strain>
    </source>
</reference>
<organism evidence="4 5">
    <name type="scientific">Afifella marina DSM 2698</name>
    <dbReference type="NCBI Taxonomy" id="1120955"/>
    <lineage>
        <taxon>Bacteria</taxon>
        <taxon>Pseudomonadati</taxon>
        <taxon>Pseudomonadota</taxon>
        <taxon>Alphaproteobacteria</taxon>
        <taxon>Hyphomicrobiales</taxon>
        <taxon>Afifellaceae</taxon>
        <taxon>Afifella</taxon>
    </lineage>
</organism>
<comment type="pathway">
    <text evidence="1">Cofactor biosynthesis; adenosylcobalamin biosynthesis.</text>
</comment>
<sequence length="255" mass="27142">MAKVMILGGTAEAGELAARLAGDTRLDTVTSLAGLTRLPQAVAGNVRRGGFGGPDGLAQALREGGYDALVDATHPFAARIAQHAKEAAEMAQVPRIKLVRPGFERRPDDHFIEVADMAGAAASIPQGARVFLAAGRREIRAFAERQDLWCLMRMIEPPVAGEEFPRGEVILGRPPNDPQAEIALFKEHGIEWIVSKDSGGRASAKIEAARLLGLPVVLVRRPKPPEGPKAAQLEAILEWLETTLFAAADAPASLS</sequence>
<keyword evidence="5" id="KW-1185">Reference proteome</keyword>
<keyword evidence="2" id="KW-0169">Cobalamin biosynthesis</keyword>
<dbReference type="NCBIfam" id="NF005968">
    <property type="entry name" value="PRK08057.1-2"/>
    <property type="match status" value="1"/>
</dbReference>
<evidence type="ECO:0000313" key="4">
    <source>
        <dbReference type="EMBL" id="SCZ38870.1"/>
    </source>
</evidence>
<dbReference type="PANTHER" id="PTHR36925">
    <property type="entry name" value="COBALT-PRECORRIN-6A REDUCTASE"/>
    <property type="match status" value="1"/>
</dbReference>
<evidence type="ECO:0000256" key="2">
    <source>
        <dbReference type="ARBA" id="ARBA00022573"/>
    </source>
</evidence>
<evidence type="ECO:0000313" key="5">
    <source>
        <dbReference type="Proteomes" id="UP000199347"/>
    </source>
</evidence>